<evidence type="ECO:0000256" key="2">
    <source>
        <dbReference type="SAM" id="Phobius"/>
    </source>
</evidence>
<feature type="transmembrane region" description="Helical" evidence="2">
    <location>
        <begin position="92"/>
        <end position="116"/>
    </location>
</feature>
<dbReference type="Pfam" id="PF01478">
    <property type="entry name" value="Peptidase_A24"/>
    <property type="match status" value="1"/>
</dbReference>
<keyword evidence="2" id="KW-0472">Membrane</keyword>
<accession>A0A4P6KYB2</accession>
<dbReference type="InterPro" id="IPR000045">
    <property type="entry name" value="Prepilin_IV_endopep_pep"/>
</dbReference>
<name>A0A4P6KYB2_9BURK</name>
<dbReference type="InterPro" id="IPR050882">
    <property type="entry name" value="Prepilin_peptidase/N-MTase"/>
</dbReference>
<dbReference type="Gene3D" id="1.20.120.1220">
    <property type="match status" value="1"/>
</dbReference>
<organism evidence="4 5">
    <name type="scientific">Pseudoduganella lutea</name>
    <dbReference type="NCBI Taxonomy" id="321985"/>
    <lineage>
        <taxon>Bacteria</taxon>
        <taxon>Pseudomonadati</taxon>
        <taxon>Pseudomonadota</taxon>
        <taxon>Betaproteobacteria</taxon>
        <taxon>Burkholderiales</taxon>
        <taxon>Oxalobacteraceae</taxon>
        <taxon>Telluria group</taxon>
        <taxon>Pseudoduganella</taxon>
    </lineage>
</organism>
<dbReference type="PANTHER" id="PTHR30487">
    <property type="entry name" value="TYPE 4 PREPILIN-LIKE PROTEINS LEADER PEPTIDE-PROCESSING ENZYME"/>
    <property type="match status" value="1"/>
</dbReference>
<dbReference type="GO" id="GO:0004190">
    <property type="term" value="F:aspartic-type endopeptidase activity"/>
    <property type="evidence" value="ECO:0007669"/>
    <property type="project" value="InterPro"/>
</dbReference>
<proteinExistence type="inferred from homology"/>
<comment type="similarity">
    <text evidence="1">Belongs to the peptidase A24 family.</text>
</comment>
<feature type="transmembrane region" description="Helical" evidence="2">
    <location>
        <begin position="26"/>
        <end position="43"/>
    </location>
</feature>
<dbReference type="GO" id="GO:0005886">
    <property type="term" value="C:plasma membrane"/>
    <property type="evidence" value="ECO:0007669"/>
    <property type="project" value="TreeGrafter"/>
</dbReference>
<dbReference type="RefSeq" id="WP_130186693.1">
    <property type="nucleotide sequence ID" value="NZ_CP035913.1"/>
</dbReference>
<keyword evidence="5" id="KW-1185">Reference proteome</keyword>
<dbReference type="PANTHER" id="PTHR30487:SF0">
    <property type="entry name" value="PREPILIN LEADER PEPTIDASE_N-METHYLTRANSFERASE-RELATED"/>
    <property type="match status" value="1"/>
</dbReference>
<feature type="transmembrane region" description="Helical" evidence="2">
    <location>
        <begin position="50"/>
        <end position="72"/>
    </location>
</feature>
<evidence type="ECO:0000256" key="1">
    <source>
        <dbReference type="ARBA" id="ARBA00005801"/>
    </source>
</evidence>
<keyword evidence="2" id="KW-1133">Transmembrane helix</keyword>
<dbReference type="EMBL" id="CP035913">
    <property type="protein sequence ID" value="QBE63572.1"/>
    <property type="molecule type" value="Genomic_DNA"/>
</dbReference>
<dbReference type="AlphaFoldDB" id="A0A4P6KYB2"/>
<dbReference type="OrthoDB" id="5508079at2"/>
<sequence>MNLALQILLLWLVLQAAVTDLALRRIPNVLVLSGLVLSVLLHWRTGAEGAVLSTWLAGLAMGFFLFLPLYLLRGMAAGDVKLMAMVGAFAGPTLAFEIAVLSWLIGGVLAIGMLVANGRWRILVNNMKNLLWPLMCQIAGYRMHAVPIERHASAGGIPYGVAIALGTAAVVLEQHGFTFV</sequence>
<keyword evidence="2" id="KW-0812">Transmembrane</keyword>
<protein>
    <submittedName>
        <fullName evidence="4">Prepilin peptidase</fullName>
    </submittedName>
</protein>
<dbReference type="GO" id="GO:0006465">
    <property type="term" value="P:signal peptide processing"/>
    <property type="evidence" value="ECO:0007669"/>
    <property type="project" value="TreeGrafter"/>
</dbReference>
<evidence type="ECO:0000313" key="5">
    <source>
        <dbReference type="Proteomes" id="UP000290637"/>
    </source>
</evidence>
<evidence type="ECO:0000313" key="4">
    <source>
        <dbReference type="EMBL" id="QBE63572.1"/>
    </source>
</evidence>
<dbReference type="Proteomes" id="UP000290637">
    <property type="component" value="Chromosome"/>
</dbReference>
<dbReference type="KEGG" id="plue:EWM63_11800"/>
<gene>
    <name evidence="4" type="ORF">EWM63_11800</name>
</gene>
<evidence type="ECO:0000259" key="3">
    <source>
        <dbReference type="Pfam" id="PF01478"/>
    </source>
</evidence>
<feature type="domain" description="Prepilin type IV endopeptidase peptidase" evidence="3">
    <location>
        <begin position="7"/>
        <end position="111"/>
    </location>
</feature>
<reference evidence="4 5" key="1">
    <citation type="submission" date="2019-02" db="EMBL/GenBank/DDBJ databases">
        <title>Draft Genome Sequences of Six Type Strains of the Genus Massilia.</title>
        <authorList>
            <person name="Miess H."/>
            <person name="Frediansyhah A."/>
            <person name="Gross H."/>
        </authorList>
    </citation>
    <scope>NUCLEOTIDE SEQUENCE [LARGE SCALE GENOMIC DNA]</scope>
    <source>
        <strain evidence="4 5">DSM 17473</strain>
    </source>
</reference>